<dbReference type="AlphaFoldDB" id="B8FFH8"/>
<dbReference type="EMBL" id="CP001322">
    <property type="protein sequence ID" value="ACL04238.1"/>
    <property type="molecule type" value="Genomic_DNA"/>
</dbReference>
<dbReference type="InterPro" id="IPR036271">
    <property type="entry name" value="Tet_transcr_reg_TetR-rel_C_sf"/>
</dbReference>
<dbReference type="InterPro" id="IPR009057">
    <property type="entry name" value="Homeodomain-like_sf"/>
</dbReference>
<evidence type="ECO:0000256" key="3">
    <source>
        <dbReference type="ARBA" id="ARBA00023163"/>
    </source>
</evidence>
<dbReference type="HOGENOM" id="CLU_069356_12_2_7"/>
<dbReference type="PANTHER" id="PTHR30055">
    <property type="entry name" value="HTH-TYPE TRANSCRIPTIONAL REGULATOR RUTR"/>
    <property type="match status" value="1"/>
</dbReference>
<dbReference type="Gene3D" id="1.10.10.60">
    <property type="entry name" value="Homeodomain-like"/>
    <property type="match status" value="1"/>
</dbReference>
<dbReference type="InterPro" id="IPR050109">
    <property type="entry name" value="HTH-type_TetR-like_transc_reg"/>
</dbReference>
<dbReference type="InterPro" id="IPR001647">
    <property type="entry name" value="HTH_TetR"/>
</dbReference>
<dbReference type="RefSeq" id="WP_015947311.1">
    <property type="nucleotide sequence ID" value="NC_011768.1"/>
</dbReference>
<evidence type="ECO:0000259" key="5">
    <source>
        <dbReference type="PROSITE" id="PS50977"/>
    </source>
</evidence>
<feature type="domain" description="HTH tetR-type" evidence="5">
    <location>
        <begin position="8"/>
        <end position="68"/>
    </location>
</feature>
<dbReference type="SUPFAM" id="SSF46689">
    <property type="entry name" value="Homeodomain-like"/>
    <property type="match status" value="1"/>
</dbReference>
<dbReference type="PROSITE" id="PS01081">
    <property type="entry name" value="HTH_TETR_1"/>
    <property type="match status" value="1"/>
</dbReference>
<organism evidence="6 7">
    <name type="scientific">Desulfatibacillum aliphaticivorans</name>
    <dbReference type="NCBI Taxonomy" id="218208"/>
    <lineage>
        <taxon>Bacteria</taxon>
        <taxon>Pseudomonadati</taxon>
        <taxon>Thermodesulfobacteriota</taxon>
        <taxon>Desulfobacteria</taxon>
        <taxon>Desulfobacterales</taxon>
        <taxon>Desulfatibacillaceae</taxon>
        <taxon>Desulfatibacillum</taxon>
    </lineage>
</organism>
<evidence type="ECO:0000256" key="2">
    <source>
        <dbReference type="ARBA" id="ARBA00023125"/>
    </source>
</evidence>
<dbReference type="PROSITE" id="PS50977">
    <property type="entry name" value="HTH_TETR_2"/>
    <property type="match status" value="1"/>
</dbReference>
<keyword evidence="1" id="KW-0805">Transcription regulation</keyword>
<dbReference type="GO" id="GO:0003700">
    <property type="term" value="F:DNA-binding transcription factor activity"/>
    <property type="evidence" value="ECO:0007669"/>
    <property type="project" value="TreeGrafter"/>
</dbReference>
<dbReference type="Proteomes" id="UP000000739">
    <property type="component" value="Chromosome"/>
</dbReference>
<accession>B8FFH8</accession>
<dbReference type="SUPFAM" id="SSF48498">
    <property type="entry name" value="Tetracyclin repressor-like, C-terminal domain"/>
    <property type="match status" value="1"/>
</dbReference>
<keyword evidence="3" id="KW-0804">Transcription</keyword>
<dbReference type="eggNOG" id="COG1309">
    <property type="taxonomic scope" value="Bacteria"/>
</dbReference>
<feature type="DNA-binding region" description="H-T-H motif" evidence="4">
    <location>
        <begin position="31"/>
        <end position="50"/>
    </location>
</feature>
<protein>
    <submittedName>
        <fullName evidence="6">Transcriptional regulator, TetR family</fullName>
    </submittedName>
</protein>
<proteinExistence type="predicted"/>
<gene>
    <name evidence="6" type="ordered locus">Dalk_2545</name>
</gene>
<evidence type="ECO:0000256" key="1">
    <source>
        <dbReference type="ARBA" id="ARBA00023015"/>
    </source>
</evidence>
<dbReference type="PRINTS" id="PR00455">
    <property type="entry name" value="HTHTETR"/>
</dbReference>
<dbReference type="Pfam" id="PF08359">
    <property type="entry name" value="TetR_C_4"/>
    <property type="match status" value="1"/>
</dbReference>
<evidence type="ECO:0000313" key="7">
    <source>
        <dbReference type="Proteomes" id="UP000000739"/>
    </source>
</evidence>
<keyword evidence="7" id="KW-1185">Reference proteome</keyword>
<reference evidence="6 7" key="1">
    <citation type="journal article" date="2012" name="Environ. Microbiol.">
        <title>The genome sequence of Desulfatibacillum alkenivorans AK-01: a blueprint for anaerobic alkane oxidation.</title>
        <authorList>
            <person name="Callaghan A.V."/>
            <person name="Morris B.E."/>
            <person name="Pereira I.A."/>
            <person name="McInerney M.J."/>
            <person name="Austin R.N."/>
            <person name="Groves J.T."/>
            <person name="Kukor J.J."/>
            <person name="Suflita J.M."/>
            <person name="Young L.Y."/>
            <person name="Zylstra G.J."/>
            <person name="Wawrik B."/>
        </authorList>
    </citation>
    <scope>NUCLEOTIDE SEQUENCE [LARGE SCALE GENOMIC DNA]</scope>
    <source>
        <strain evidence="6 7">AK-01</strain>
    </source>
</reference>
<dbReference type="PANTHER" id="PTHR30055:SF234">
    <property type="entry name" value="HTH-TYPE TRANSCRIPTIONAL REGULATOR BETI"/>
    <property type="match status" value="1"/>
</dbReference>
<evidence type="ECO:0000256" key="4">
    <source>
        <dbReference type="PROSITE-ProRule" id="PRU00335"/>
    </source>
</evidence>
<dbReference type="Gene3D" id="1.10.357.10">
    <property type="entry name" value="Tetracycline Repressor, domain 2"/>
    <property type="match status" value="1"/>
</dbReference>
<dbReference type="Pfam" id="PF00440">
    <property type="entry name" value="TetR_N"/>
    <property type="match status" value="1"/>
</dbReference>
<evidence type="ECO:0000313" key="6">
    <source>
        <dbReference type="EMBL" id="ACL04238.1"/>
    </source>
</evidence>
<dbReference type="InterPro" id="IPR023772">
    <property type="entry name" value="DNA-bd_HTH_TetR-type_CS"/>
</dbReference>
<dbReference type="InterPro" id="IPR013570">
    <property type="entry name" value="Tscrpt_reg_YsiA_C"/>
</dbReference>
<dbReference type="KEGG" id="dal:Dalk_2545"/>
<keyword evidence="2 4" id="KW-0238">DNA-binding</keyword>
<sequence>MTGKEKTELRKTQILQAAAKVFAEKGFQEGTIPDVAKESGVSEASIYEYFSNKENLLFSIPMEAMQRLSEKIDFHLKLIRGGAEKLRAILYLQLLFYIENRDYAAVIMLILKQNRRFLDTEAHQAIRKHLKTVDKVIRDGMECGEFRNDMDPYLIRSTCLGSMEHVVTNWLMLGHPTDEELLKWVDPMLNALVRGVGAGNELNQCPLKHLIVPEDVEA</sequence>
<name>B8FFH8_DESAL</name>
<dbReference type="GO" id="GO:0000976">
    <property type="term" value="F:transcription cis-regulatory region binding"/>
    <property type="evidence" value="ECO:0007669"/>
    <property type="project" value="TreeGrafter"/>
</dbReference>